<sequence length="286" mass="29955">MATIARPVPIALRLQGKVALITGGASGIGEETAKTFVAHGAKVIIADIQDAAGEKLARELGGPDTARFIHCDVSQEEDVAAAVDLSVSAYGGLHVMFNNAGVLVPGCPLEETSMVEFDRSYGVLLKGAVMGVKHAARVMKPMQTGSIITTASVAAHIAGPSMAYTTLKHALLGLTRYAAWELRDFNIRANTISPGAICTPIMKDVPKFFLEQMQASSFFPKMKTSVSHKIAGPDSIANAALFLASDDSAYVSGEDLAVDGSHMLQPGDPLINAYKLSVAASKSALI</sequence>
<evidence type="ECO:0000313" key="5">
    <source>
        <dbReference type="EMBL" id="BBN06887.1"/>
    </source>
</evidence>
<dbReference type="PANTHER" id="PTHR43180">
    <property type="entry name" value="3-OXOACYL-(ACYL-CARRIER-PROTEIN) REDUCTASE (AFU_ORTHOLOGUE AFUA_6G11210)"/>
    <property type="match status" value="1"/>
</dbReference>
<reference evidence="5" key="2">
    <citation type="journal article" date="2019" name="Curr. Biol.">
        <title>Chromatin organization in early land plants reveals an ancestral association between H3K27me3, transposons, and constitutive heterochromatin.</title>
        <authorList>
            <person name="Montgomery S.A."/>
            <person name="Tanizawa Y."/>
            <person name="Galik B."/>
            <person name="Wang N."/>
            <person name="Ito T."/>
            <person name="Mochizuki T."/>
            <person name="Akimcheva S."/>
            <person name="Bowman J."/>
            <person name="Cognat V."/>
            <person name="Drouard L."/>
            <person name="Ekker H."/>
            <person name="Houng S."/>
            <person name="Kohchi T."/>
            <person name="Lin S."/>
            <person name="Liu L.D."/>
            <person name="Nakamura Y."/>
            <person name="Valeeva L.R."/>
            <person name="Shakirov E.V."/>
            <person name="Shippen D.E."/>
            <person name="Wei W."/>
            <person name="Yagura M."/>
            <person name="Yamaoka S."/>
            <person name="Yamato K.T."/>
            <person name="Liu C."/>
            <person name="Berger F."/>
        </authorList>
    </citation>
    <scope>NUCLEOTIDE SEQUENCE [LARGE SCALE GENOMIC DNA]</scope>
    <source>
        <strain evidence="5">Tak-1</strain>
    </source>
</reference>
<evidence type="ECO:0000256" key="1">
    <source>
        <dbReference type="ARBA" id="ARBA00006484"/>
    </source>
</evidence>
<evidence type="ECO:0000313" key="8">
    <source>
        <dbReference type="Proteomes" id="UP001162541"/>
    </source>
</evidence>
<dbReference type="GO" id="GO:0016491">
    <property type="term" value="F:oxidoreductase activity"/>
    <property type="evidence" value="ECO:0007669"/>
    <property type="project" value="UniProtKB-KW"/>
</dbReference>
<dbReference type="Proteomes" id="UP001162541">
    <property type="component" value="Chromosome 3"/>
</dbReference>
<dbReference type="PRINTS" id="PR00080">
    <property type="entry name" value="SDRFAMILY"/>
</dbReference>
<dbReference type="SUPFAM" id="SSF51735">
    <property type="entry name" value="NAD(P)-binding Rossmann-fold domains"/>
    <property type="match status" value="1"/>
</dbReference>
<evidence type="ECO:0000256" key="2">
    <source>
        <dbReference type="ARBA" id="ARBA00023002"/>
    </source>
</evidence>
<keyword evidence="4" id="KW-0443">Lipid metabolism</keyword>
<organism evidence="6 7">
    <name type="scientific">Marchantia polymorpha subsp. ruderalis</name>
    <dbReference type="NCBI Taxonomy" id="1480154"/>
    <lineage>
        <taxon>Eukaryota</taxon>
        <taxon>Viridiplantae</taxon>
        <taxon>Streptophyta</taxon>
        <taxon>Embryophyta</taxon>
        <taxon>Marchantiophyta</taxon>
        <taxon>Marchantiopsida</taxon>
        <taxon>Marchantiidae</taxon>
        <taxon>Marchantiales</taxon>
        <taxon>Marchantiaceae</taxon>
        <taxon>Marchantia</taxon>
    </lineage>
</organism>
<keyword evidence="7" id="KW-1185">Reference proteome</keyword>
<dbReference type="Pfam" id="PF13561">
    <property type="entry name" value="adh_short_C2"/>
    <property type="match status" value="1"/>
</dbReference>
<evidence type="ECO:0000313" key="6">
    <source>
        <dbReference type="EMBL" id="OAE18393.1"/>
    </source>
</evidence>
<proteinExistence type="inferred from homology"/>
<keyword evidence="3" id="KW-0520">NAD</keyword>
<evidence type="ECO:0000256" key="3">
    <source>
        <dbReference type="ARBA" id="ARBA00023027"/>
    </source>
</evidence>
<dbReference type="InterPro" id="IPR036291">
    <property type="entry name" value="NAD(P)-bd_dom_sf"/>
</dbReference>
<keyword evidence="2" id="KW-0560">Oxidoreductase</keyword>
<dbReference type="EMBL" id="LVLJ01004071">
    <property type="protein sequence ID" value="OAE18393.1"/>
    <property type="molecule type" value="Genomic_DNA"/>
</dbReference>
<evidence type="ECO:0000313" key="7">
    <source>
        <dbReference type="Proteomes" id="UP000077202"/>
    </source>
</evidence>
<dbReference type="GO" id="GO:0006629">
    <property type="term" value="P:lipid metabolic process"/>
    <property type="evidence" value="ECO:0007669"/>
    <property type="project" value="UniProtKB-KW"/>
</dbReference>
<dbReference type="PANTHER" id="PTHR43180:SF28">
    <property type="entry name" value="NAD(P)-BINDING ROSSMANN-FOLD SUPERFAMILY PROTEIN"/>
    <property type="match status" value="1"/>
</dbReference>
<dbReference type="InterPro" id="IPR002347">
    <property type="entry name" value="SDR_fam"/>
</dbReference>
<gene>
    <name evidence="6" type="ORF">AXG93_592s1000</name>
    <name evidence="5" type="ORF">Mp_3g24680</name>
</gene>
<dbReference type="EMBL" id="AP019868">
    <property type="protein sequence ID" value="BBN06887.1"/>
    <property type="molecule type" value="Genomic_DNA"/>
</dbReference>
<dbReference type="PRINTS" id="PR00081">
    <property type="entry name" value="GDHRDH"/>
</dbReference>
<dbReference type="Proteomes" id="UP000077202">
    <property type="component" value="Unassembled WGS sequence"/>
</dbReference>
<reference evidence="8" key="3">
    <citation type="journal article" date="2020" name="Curr. Biol.">
        <title>Chromatin organization in early land plants reveals an ancestral association between H3K27me3, transposons, and constitutive heterochromatin.</title>
        <authorList>
            <person name="Montgomery S.A."/>
            <person name="Tanizawa Y."/>
            <person name="Galik B."/>
            <person name="Wang N."/>
            <person name="Ito T."/>
            <person name="Mochizuki T."/>
            <person name="Akimcheva S."/>
            <person name="Bowman J.L."/>
            <person name="Cognat V."/>
            <person name="Marechal-Drouard L."/>
            <person name="Ekker H."/>
            <person name="Hong S.F."/>
            <person name="Kohchi T."/>
            <person name="Lin S.S."/>
            <person name="Liu L.D."/>
            <person name="Nakamura Y."/>
            <person name="Valeeva L.R."/>
            <person name="Shakirov E.V."/>
            <person name="Shippen D.E."/>
            <person name="Wei W.L."/>
            <person name="Yagura M."/>
            <person name="Yamaoka S."/>
            <person name="Yamato K.T."/>
            <person name="Liu C."/>
            <person name="Berger F."/>
        </authorList>
    </citation>
    <scope>NUCLEOTIDE SEQUENCE [LARGE SCALE GENOMIC DNA]</scope>
    <source>
        <strain evidence="8">Tak-1</strain>
    </source>
</reference>
<evidence type="ECO:0000256" key="4">
    <source>
        <dbReference type="ARBA" id="ARBA00023098"/>
    </source>
</evidence>
<reference evidence="6 7" key="1">
    <citation type="submission" date="2016-03" db="EMBL/GenBank/DDBJ databases">
        <title>Mechanisms controlling the formation of the plant cell surface in tip-growing cells are functionally conserved among land plants.</title>
        <authorList>
            <person name="Honkanen S."/>
            <person name="Jones V.A."/>
            <person name="Morieri G."/>
            <person name="Champion C."/>
            <person name="Hetherington A.J."/>
            <person name="Kelly S."/>
            <person name="Saint-Marcoux D."/>
            <person name="Proust H."/>
            <person name="Prescott H."/>
            <person name="Dolan L."/>
        </authorList>
    </citation>
    <scope>NUCLEOTIDE SEQUENCE [LARGE SCALE GENOMIC DNA]</scope>
    <source>
        <strain evidence="7">cv. Tak-1 and cv. Tak-2</strain>
        <tissue evidence="6">Whole gametophyte</tissue>
    </source>
</reference>
<accession>A0A176VCY6</accession>
<name>A0A176VCY6_MARPO</name>
<dbReference type="AlphaFoldDB" id="A0A176VCY6"/>
<dbReference type="FunFam" id="3.40.50.720:FF:000084">
    <property type="entry name" value="Short-chain dehydrogenase reductase"/>
    <property type="match status" value="1"/>
</dbReference>
<comment type="similarity">
    <text evidence="1">Belongs to the short-chain dehydrogenases/reductases (SDR) family.</text>
</comment>
<protein>
    <submittedName>
        <fullName evidence="6">Uncharacterized protein</fullName>
    </submittedName>
</protein>
<dbReference type="Gene3D" id="3.40.50.720">
    <property type="entry name" value="NAD(P)-binding Rossmann-like Domain"/>
    <property type="match status" value="1"/>
</dbReference>